<evidence type="ECO:0000313" key="2">
    <source>
        <dbReference type="Proteomes" id="UP001431199"/>
    </source>
</evidence>
<dbReference type="EMBL" id="JAODBU010000007">
    <property type="protein sequence ID" value="MCT7399025.1"/>
    <property type="molecule type" value="Genomic_DNA"/>
</dbReference>
<protein>
    <submittedName>
        <fullName evidence="1">Uncharacterized protein</fullName>
    </submittedName>
</protein>
<reference evidence="1" key="1">
    <citation type="submission" date="2022-09" db="EMBL/GenBank/DDBJ databases">
        <title>Eubacterium sp. LFL-14 isolated from human feces.</title>
        <authorList>
            <person name="Liu F."/>
        </authorList>
    </citation>
    <scope>NUCLEOTIDE SEQUENCE</scope>
    <source>
        <strain evidence="1">LFL-14</strain>
    </source>
</reference>
<dbReference type="Proteomes" id="UP001431199">
    <property type="component" value="Unassembled WGS sequence"/>
</dbReference>
<gene>
    <name evidence="1" type="ORF">N5B56_08015</name>
</gene>
<sequence>MQVEAKADKPAMVKNVKVKIVGNKASVKYKKDTADILENP</sequence>
<dbReference type="RefSeq" id="WP_260978702.1">
    <property type="nucleotide sequence ID" value="NZ_JAODBU010000007.1"/>
</dbReference>
<evidence type="ECO:0000313" key="1">
    <source>
        <dbReference type="EMBL" id="MCT7399025.1"/>
    </source>
</evidence>
<accession>A0ABT2M0G1</accession>
<organism evidence="1 2">
    <name type="scientific">Eubacterium album</name>
    <dbReference type="NCBI Taxonomy" id="2978477"/>
    <lineage>
        <taxon>Bacteria</taxon>
        <taxon>Bacillati</taxon>
        <taxon>Bacillota</taxon>
        <taxon>Clostridia</taxon>
        <taxon>Eubacteriales</taxon>
        <taxon>Eubacteriaceae</taxon>
        <taxon>Eubacterium</taxon>
    </lineage>
</organism>
<comment type="caution">
    <text evidence="1">The sequence shown here is derived from an EMBL/GenBank/DDBJ whole genome shotgun (WGS) entry which is preliminary data.</text>
</comment>
<name>A0ABT2M0G1_9FIRM</name>
<keyword evidence="2" id="KW-1185">Reference proteome</keyword>
<proteinExistence type="predicted"/>